<evidence type="ECO:0000313" key="1">
    <source>
        <dbReference type="EMBL" id="SAL88433.1"/>
    </source>
</evidence>
<protein>
    <submittedName>
        <fullName evidence="1">Uncharacterized protein</fullName>
    </submittedName>
</protein>
<comment type="caution">
    <text evidence="1">The sequence shown here is derived from an EMBL/GenBank/DDBJ whole genome shotgun (WGS) entry which is preliminary data.</text>
</comment>
<accession>A0A158L636</accession>
<reference evidence="1" key="1">
    <citation type="submission" date="2016-01" db="EMBL/GenBank/DDBJ databases">
        <authorList>
            <person name="Peeters C."/>
        </authorList>
    </citation>
    <scope>NUCLEOTIDE SEQUENCE [LARGE SCALE GENOMIC DNA]</scope>
    <source>
        <strain evidence="1">LMG 22940</strain>
    </source>
</reference>
<gene>
    <name evidence="1" type="ORF">AWB68_08774</name>
</gene>
<organism evidence="1 2">
    <name type="scientific">Caballeronia choica</name>
    <dbReference type="NCBI Taxonomy" id="326476"/>
    <lineage>
        <taxon>Bacteria</taxon>
        <taxon>Pseudomonadati</taxon>
        <taxon>Pseudomonadota</taxon>
        <taxon>Betaproteobacteria</taxon>
        <taxon>Burkholderiales</taxon>
        <taxon>Burkholderiaceae</taxon>
        <taxon>Caballeronia</taxon>
    </lineage>
</organism>
<dbReference type="Proteomes" id="UP000054770">
    <property type="component" value="Unassembled WGS sequence"/>
</dbReference>
<evidence type="ECO:0000313" key="2">
    <source>
        <dbReference type="Proteomes" id="UP000054770"/>
    </source>
</evidence>
<name>A0A158L636_9BURK</name>
<dbReference type="AlphaFoldDB" id="A0A158L636"/>
<keyword evidence="2" id="KW-1185">Reference proteome</keyword>
<dbReference type="EMBL" id="FCON02000415">
    <property type="protein sequence ID" value="SAL88433.1"/>
    <property type="molecule type" value="Genomic_DNA"/>
</dbReference>
<sequence>MVTKYGLPSDPTVMPIDLSGLSAACAPDRVRLQPRASAMLANATFCLNIFLSPGWSVGFGGNKRTCMFPYAVAQVKR</sequence>
<proteinExistence type="predicted"/>